<evidence type="ECO:0000256" key="8">
    <source>
        <dbReference type="ARBA" id="ARBA00023002"/>
    </source>
</evidence>
<evidence type="ECO:0000256" key="7">
    <source>
        <dbReference type="ARBA" id="ARBA00022989"/>
    </source>
</evidence>
<feature type="compositionally biased region" description="Gly residues" evidence="17">
    <location>
        <begin position="20"/>
        <end position="30"/>
    </location>
</feature>
<keyword evidence="3" id="KW-0444">Lipid biosynthesis</keyword>
<reference evidence="19 20" key="1">
    <citation type="submission" date="2023-09" db="EMBL/GenBank/DDBJ databases">
        <title>Pangenome analysis of Batrachochytrium dendrobatidis and related Chytrids.</title>
        <authorList>
            <person name="Yacoub M.N."/>
            <person name="Stajich J.E."/>
            <person name="James T.Y."/>
        </authorList>
    </citation>
    <scope>NUCLEOTIDE SEQUENCE [LARGE SCALE GENOMIC DNA]</scope>
    <source>
        <strain evidence="19 20">JEL0888</strain>
    </source>
</reference>
<evidence type="ECO:0000313" key="20">
    <source>
        <dbReference type="Proteomes" id="UP001527925"/>
    </source>
</evidence>
<dbReference type="PANTHER" id="PTHR21257">
    <property type="entry name" value="DELTA(14)-STEROL REDUCTASE"/>
    <property type="match status" value="1"/>
</dbReference>
<sequence>MNRDELEPLRQGSSSTLDGGNDGPDGGSGDGAVRDRAGRRGRGAEGGGDDDTCETGTRADHTEVRIDKEVVYEFGGPVGVTFMMVFFPLLMFYMWACLEFYEGALVVPASLSDIGPFFGRLAAHVAERAAPTAWAWAVYWAFVVFEALLAVTMPGPVVKGLPVPALNNRQLEYLCNGVSSFYVTLVTSAVLHFTGLFHLSLIIDNLGPLMTVSILSGILTTFATYFGAVVTGTTHRMSGYFAYDLFMGAPLNPRIGRLDLKMFSEIRIPWVILIYVSLSALVKQYETQGYASPHVWFMVLAHLLYVNACMKGEECIPSTWDIFYEKWGFMLIFWNMVRVDVPCVPFTYCYSTVYLMRTEAGRSLSFHPAVMGLLFVVLLLAYYVWDTANSQKNRFRMSMAGTYIPRTTFPQLPWGTLESPKYIRTERGSLLLTSGWWGVARKIHYTADLVMALSWGLDTGFGSFIPYFYFVFFTLVLVHRVTRDMERCSKKYGRDWEEYCRTVPYIFIPFVI</sequence>
<dbReference type="Pfam" id="PF01222">
    <property type="entry name" value="ERG4_ERG24"/>
    <property type="match status" value="1"/>
</dbReference>
<feature type="transmembrane region" description="Helical" evidence="18">
    <location>
        <begin position="74"/>
        <end position="96"/>
    </location>
</feature>
<keyword evidence="4 18" id="KW-0812">Transmembrane</keyword>
<keyword evidence="5" id="KW-0521">NADP</keyword>
<keyword evidence="9" id="KW-0756">Sterol biosynthesis</keyword>
<name>A0ABR4MYX3_9FUNG</name>
<feature type="transmembrane region" description="Helical" evidence="18">
    <location>
        <begin position="209"/>
        <end position="230"/>
    </location>
</feature>
<evidence type="ECO:0000256" key="1">
    <source>
        <dbReference type="ARBA" id="ARBA00004141"/>
    </source>
</evidence>
<keyword evidence="11 18" id="KW-0472">Membrane</keyword>
<evidence type="ECO:0000256" key="15">
    <source>
        <dbReference type="ARBA" id="ARBA00038892"/>
    </source>
</evidence>
<evidence type="ECO:0000256" key="6">
    <source>
        <dbReference type="ARBA" id="ARBA00022955"/>
    </source>
</evidence>
<comment type="similarity">
    <text evidence="2">Belongs to the ERG4/ERG24 family.</text>
</comment>
<evidence type="ECO:0000313" key="19">
    <source>
        <dbReference type="EMBL" id="KAL2912476.1"/>
    </source>
</evidence>
<proteinExistence type="inferred from homology"/>
<dbReference type="GO" id="GO:0000246">
    <property type="term" value="F:Delta24(24-1) sterol reductase activity"/>
    <property type="evidence" value="ECO:0007669"/>
    <property type="project" value="UniProtKB-EC"/>
</dbReference>
<dbReference type="PANTHER" id="PTHR21257:SF31">
    <property type="entry name" value="DELTA(24(24(1)))-STEROL REDUCTASE ERG4"/>
    <property type="match status" value="1"/>
</dbReference>
<evidence type="ECO:0000256" key="2">
    <source>
        <dbReference type="ARBA" id="ARBA00005402"/>
    </source>
</evidence>
<evidence type="ECO:0000256" key="5">
    <source>
        <dbReference type="ARBA" id="ARBA00022857"/>
    </source>
</evidence>
<dbReference type="Gene3D" id="1.20.120.1630">
    <property type="match status" value="1"/>
</dbReference>
<evidence type="ECO:0000256" key="4">
    <source>
        <dbReference type="ARBA" id="ARBA00022692"/>
    </source>
</evidence>
<feature type="transmembrane region" description="Helical" evidence="18">
    <location>
        <begin position="464"/>
        <end position="482"/>
    </location>
</feature>
<keyword evidence="6" id="KW-0752">Steroid biosynthesis</keyword>
<evidence type="ECO:0000256" key="16">
    <source>
        <dbReference type="ARBA" id="ARBA00048918"/>
    </source>
</evidence>
<feature type="region of interest" description="Disordered" evidence="17">
    <location>
        <begin position="1"/>
        <end position="60"/>
    </location>
</feature>
<protein>
    <recommendedName>
        <fullName evidence="15">Delta(24(24(1)))-sterol reductase</fullName>
        <ecNumber evidence="15">1.3.1.71</ecNumber>
    </recommendedName>
</protein>
<organism evidence="19 20">
    <name type="scientific">Polyrhizophydium stewartii</name>
    <dbReference type="NCBI Taxonomy" id="2732419"/>
    <lineage>
        <taxon>Eukaryota</taxon>
        <taxon>Fungi</taxon>
        <taxon>Fungi incertae sedis</taxon>
        <taxon>Chytridiomycota</taxon>
        <taxon>Chytridiomycota incertae sedis</taxon>
        <taxon>Chytridiomycetes</taxon>
        <taxon>Rhizophydiales</taxon>
        <taxon>Rhizophydiales incertae sedis</taxon>
        <taxon>Polyrhizophydium</taxon>
    </lineage>
</organism>
<evidence type="ECO:0000256" key="14">
    <source>
        <dbReference type="ARBA" id="ARBA00029435"/>
    </source>
</evidence>
<evidence type="ECO:0000256" key="13">
    <source>
        <dbReference type="ARBA" id="ARBA00023221"/>
    </source>
</evidence>
<evidence type="ECO:0000256" key="3">
    <source>
        <dbReference type="ARBA" id="ARBA00022516"/>
    </source>
</evidence>
<comment type="pathway">
    <text evidence="14">Steroid metabolism; ergosterol biosynthesis.</text>
</comment>
<dbReference type="EMBL" id="JADGIZ020000064">
    <property type="protein sequence ID" value="KAL2912476.1"/>
    <property type="molecule type" value="Genomic_DNA"/>
</dbReference>
<comment type="caution">
    <text evidence="19">The sequence shown here is derived from an EMBL/GenBank/DDBJ whole genome shotgun (WGS) entry which is preliminary data.</text>
</comment>
<dbReference type="Proteomes" id="UP001527925">
    <property type="component" value="Unassembled WGS sequence"/>
</dbReference>
<accession>A0ABR4MYX3</accession>
<keyword evidence="12" id="KW-1207">Sterol metabolism</keyword>
<comment type="subcellular location">
    <subcellularLocation>
        <location evidence="1">Membrane</location>
        <topology evidence="1">Multi-pass membrane protein</topology>
    </subcellularLocation>
</comment>
<gene>
    <name evidence="19" type="primary">ERG4</name>
    <name evidence="19" type="ORF">HK105_208048</name>
</gene>
<evidence type="ECO:0000256" key="9">
    <source>
        <dbReference type="ARBA" id="ARBA00023011"/>
    </source>
</evidence>
<keyword evidence="20" id="KW-1185">Reference proteome</keyword>
<evidence type="ECO:0000256" key="12">
    <source>
        <dbReference type="ARBA" id="ARBA00023166"/>
    </source>
</evidence>
<feature type="transmembrane region" description="Helical" evidence="18">
    <location>
        <begin position="364"/>
        <end position="385"/>
    </location>
</feature>
<dbReference type="EC" id="1.3.1.71" evidence="15"/>
<keyword evidence="7 18" id="KW-1133">Transmembrane helix</keyword>
<evidence type="ECO:0000256" key="11">
    <source>
        <dbReference type="ARBA" id="ARBA00023136"/>
    </source>
</evidence>
<dbReference type="InterPro" id="IPR001171">
    <property type="entry name" value="ERG24_DHCR-like"/>
</dbReference>
<keyword evidence="13" id="KW-0753">Steroid metabolism</keyword>
<feature type="transmembrane region" description="Helical" evidence="18">
    <location>
        <begin position="137"/>
        <end position="158"/>
    </location>
</feature>
<keyword evidence="10" id="KW-0443">Lipid metabolism</keyword>
<dbReference type="InterPro" id="IPR018083">
    <property type="entry name" value="Sterol_reductase_CS"/>
</dbReference>
<evidence type="ECO:0000256" key="17">
    <source>
        <dbReference type="SAM" id="MobiDB-lite"/>
    </source>
</evidence>
<keyword evidence="8 19" id="KW-0560">Oxidoreductase</keyword>
<dbReference type="PROSITE" id="PS01018">
    <property type="entry name" value="STEROL_REDUCT_2"/>
    <property type="match status" value="1"/>
</dbReference>
<evidence type="ECO:0000256" key="10">
    <source>
        <dbReference type="ARBA" id="ARBA00023098"/>
    </source>
</evidence>
<feature type="transmembrane region" description="Helical" evidence="18">
    <location>
        <begin position="179"/>
        <end position="203"/>
    </location>
</feature>
<evidence type="ECO:0000256" key="18">
    <source>
        <dbReference type="SAM" id="Phobius"/>
    </source>
</evidence>
<comment type="catalytic activity">
    <reaction evidence="16">
        <text>ergosterol + NADP(+) = ergosta-5,7,22,24(28)-tetraen-3beta-ol + NADPH + H(+)</text>
        <dbReference type="Rhea" id="RHEA:18501"/>
        <dbReference type="ChEBI" id="CHEBI:15378"/>
        <dbReference type="ChEBI" id="CHEBI:16933"/>
        <dbReference type="ChEBI" id="CHEBI:18249"/>
        <dbReference type="ChEBI" id="CHEBI:57783"/>
        <dbReference type="ChEBI" id="CHEBI:58349"/>
        <dbReference type="EC" id="1.3.1.71"/>
    </reaction>
    <physiologicalReaction direction="right-to-left" evidence="16">
        <dbReference type="Rhea" id="RHEA:18503"/>
    </physiologicalReaction>
</comment>